<keyword evidence="1" id="KW-0347">Helicase</keyword>
<keyword evidence="1" id="KW-0547">Nucleotide-binding</keyword>
<keyword evidence="2" id="KW-1185">Reference proteome</keyword>
<protein>
    <submittedName>
        <fullName evidence="1">DNA primase/helicase</fullName>
    </submittedName>
</protein>
<gene>
    <name evidence="1" type="ORF">P26059B_0030</name>
</gene>
<name>A0A384V0X5_9CAUD</name>
<keyword evidence="1" id="KW-0067">ATP-binding</keyword>
<dbReference type="GO" id="GO:0004386">
    <property type="term" value="F:helicase activity"/>
    <property type="evidence" value="ECO:0007669"/>
    <property type="project" value="UniProtKB-KW"/>
</dbReference>
<dbReference type="EMBL" id="KY981272">
    <property type="protein sequence ID" value="ASJ79306.1"/>
    <property type="molecule type" value="Genomic_DNA"/>
</dbReference>
<evidence type="ECO:0000313" key="1">
    <source>
        <dbReference type="EMBL" id="ASJ79306.1"/>
    </source>
</evidence>
<organism evidence="1 2">
    <name type="scientific">Curvibacter phage P26059B</name>
    <dbReference type="NCBI Taxonomy" id="1983784"/>
    <lineage>
        <taxon>Viruses</taxon>
        <taxon>Duplodnaviria</taxon>
        <taxon>Heunggongvirae</taxon>
        <taxon>Uroviricota</taxon>
        <taxon>Caudoviricetes</taxon>
        <taxon>Autographivirales</taxon>
        <taxon>Autonotataviridae</taxon>
        <taxon>Kalppathivirus</taxon>
        <taxon>Kalppathivirus P26059B</taxon>
    </lineage>
</organism>
<keyword evidence="1" id="KW-0378">Hydrolase</keyword>
<accession>A0A384V0X5</accession>
<evidence type="ECO:0000313" key="2">
    <source>
        <dbReference type="Proteomes" id="UP000261817"/>
    </source>
</evidence>
<sequence>MSVGLPAPAVKAWDEWPAKARLWLLKAGLSSADLPRLGAYYHPPSDRVVLPVLSGSDVVFWQARSLDKHRLPKYLAPDVSKSSVIPQYGSADVVTLTEDILSAYKVGKVGEGWCMMGTSPSKKLLGMLAARGCKVNVWLDPDAAGRKAVAKIMPMLRAFNIEARDIVSDCDPKLVHLSDMKELLL</sequence>
<dbReference type="CDD" id="cd01029">
    <property type="entry name" value="TOPRIM_primases"/>
    <property type="match status" value="1"/>
</dbReference>
<dbReference type="SUPFAM" id="SSF56731">
    <property type="entry name" value="DNA primase core"/>
    <property type="match status" value="1"/>
</dbReference>
<dbReference type="Proteomes" id="UP000261817">
    <property type="component" value="Segment"/>
</dbReference>
<dbReference type="InterPro" id="IPR034154">
    <property type="entry name" value="TOPRIM_DnaG/twinkle"/>
</dbReference>
<dbReference type="Gene3D" id="3.40.1360.10">
    <property type="match status" value="1"/>
</dbReference>
<reference evidence="1 2" key="1">
    <citation type="journal article" date="2018" name="Sci. Rep.">
        <title>Genomic and ecological study of two distinctive freshwater bacteriophages infecting a Comamonadaceae bacterium.</title>
        <authorList>
            <person name="Moon K."/>
            <person name="Kang I."/>
            <person name="Kim S."/>
            <person name="Kim S.J."/>
            <person name="Cho J.C."/>
        </authorList>
    </citation>
    <scope>NUCLEOTIDE SEQUENCE [LARGE SCALE GENOMIC DNA]</scope>
</reference>
<proteinExistence type="predicted"/>